<protein>
    <submittedName>
        <fullName evidence="2">Uncharacterized protein</fullName>
    </submittedName>
</protein>
<keyword evidence="1" id="KW-0472">Membrane</keyword>
<organism evidence="2 3">
    <name type="scientific">Rotaria socialis</name>
    <dbReference type="NCBI Taxonomy" id="392032"/>
    <lineage>
        <taxon>Eukaryota</taxon>
        <taxon>Metazoa</taxon>
        <taxon>Spiralia</taxon>
        <taxon>Gnathifera</taxon>
        <taxon>Rotifera</taxon>
        <taxon>Eurotatoria</taxon>
        <taxon>Bdelloidea</taxon>
        <taxon>Philodinida</taxon>
        <taxon>Philodinidae</taxon>
        <taxon>Rotaria</taxon>
    </lineage>
</organism>
<sequence>GRQSLNINSVMLVNPVHPDPIVVPMIRTGCMKHEFDSSYSIRLNGIISQDEYQQSVENINRVARVNVSSIILTLIICLCVITGIALFIAGGLTAKTFQRSGFPILFAIALALEVFGVFVGCIGFIIVRNSRESQMRRVIANESMKYSRRSPVPCTWRLNIIRTWRRGRGRGGGIKHIVYKSDDAQHYLEKIKDIRPFELSLAELDKLHDIYADAGTHMARGIESFLANIMKDTNLDRRKFTLKGPTVEPVGNYPLLDKHLKVPGENIWYSGDAVGIFIGIIPAMLSGLFVVNQAKQIVCLATELSDSVRLTAPHVCHLLI</sequence>
<dbReference type="EMBL" id="CAJNYD010001870">
    <property type="protein sequence ID" value="CAF3372462.1"/>
    <property type="molecule type" value="Genomic_DNA"/>
</dbReference>
<evidence type="ECO:0000313" key="2">
    <source>
        <dbReference type="EMBL" id="CAF3372462.1"/>
    </source>
</evidence>
<accession>A0A817XUV3</accession>
<proteinExistence type="predicted"/>
<name>A0A817XUV3_9BILA</name>
<feature type="transmembrane region" description="Helical" evidence="1">
    <location>
        <begin position="70"/>
        <end position="92"/>
    </location>
</feature>
<gene>
    <name evidence="2" type="ORF">LUA448_LOCUS14977</name>
</gene>
<dbReference type="AlphaFoldDB" id="A0A817XUV3"/>
<keyword evidence="1" id="KW-0812">Transmembrane</keyword>
<feature type="transmembrane region" description="Helical" evidence="1">
    <location>
        <begin position="267"/>
        <end position="291"/>
    </location>
</feature>
<feature type="transmembrane region" description="Helical" evidence="1">
    <location>
        <begin position="104"/>
        <end position="127"/>
    </location>
</feature>
<feature type="non-terminal residue" evidence="2">
    <location>
        <position position="1"/>
    </location>
</feature>
<evidence type="ECO:0000256" key="1">
    <source>
        <dbReference type="SAM" id="Phobius"/>
    </source>
</evidence>
<reference evidence="2" key="1">
    <citation type="submission" date="2021-02" db="EMBL/GenBank/DDBJ databases">
        <authorList>
            <person name="Nowell W R."/>
        </authorList>
    </citation>
    <scope>NUCLEOTIDE SEQUENCE</scope>
</reference>
<keyword evidence="1" id="KW-1133">Transmembrane helix</keyword>
<dbReference type="Proteomes" id="UP000663833">
    <property type="component" value="Unassembled WGS sequence"/>
</dbReference>
<comment type="caution">
    <text evidence="2">The sequence shown here is derived from an EMBL/GenBank/DDBJ whole genome shotgun (WGS) entry which is preliminary data.</text>
</comment>
<evidence type="ECO:0000313" key="3">
    <source>
        <dbReference type="Proteomes" id="UP000663833"/>
    </source>
</evidence>